<dbReference type="EMBL" id="JAHCDA010000002">
    <property type="protein sequence ID" value="MBS7811935.1"/>
    <property type="molecule type" value="Genomic_DNA"/>
</dbReference>
<evidence type="ECO:0000313" key="1">
    <source>
        <dbReference type="EMBL" id="MBS7811935.1"/>
    </source>
</evidence>
<dbReference type="Proteomes" id="UP000766336">
    <property type="component" value="Unassembled WGS sequence"/>
</dbReference>
<dbReference type="RefSeq" id="WP_213670577.1">
    <property type="nucleotide sequence ID" value="NZ_JAHCDA010000002.1"/>
</dbReference>
<gene>
    <name evidence="1" type="ORF">KHU32_13375</name>
</gene>
<reference evidence="1 2" key="1">
    <citation type="submission" date="2021-05" db="EMBL/GenBank/DDBJ databases">
        <title>Roseococcus sp. XZZS9, whole genome shotgun sequencing project.</title>
        <authorList>
            <person name="Zhao G."/>
            <person name="Shen L."/>
        </authorList>
    </citation>
    <scope>NUCLEOTIDE SEQUENCE [LARGE SCALE GENOMIC DNA]</scope>
    <source>
        <strain evidence="1 2">XZZS9</strain>
    </source>
</reference>
<proteinExistence type="predicted"/>
<name>A0ABS5QE04_9PROT</name>
<keyword evidence="2" id="KW-1185">Reference proteome</keyword>
<accession>A0ABS5QE04</accession>
<sequence length="162" mass="17011">MPRDSIEGAGDPTRAAVSRAAFAFANQAGLQGRPGEAARAIADMEFLAVSLPTDPRFQQRDPLLPVRLQQARAEWRRALGIPEGQPAQPVVDGLYTVWRAMRAGDQAAAAAALSPTLIPPGGAAVLARLAALPPLPQTALAADAASRVQSESNFPFTGRPRI</sequence>
<organism evidence="1 2">
    <name type="scientific">Roseococcus pinisoli</name>
    <dbReference type="NCBI Taxonomy" id="2835040"/>
    <lineage>
        <taxon>Bacteria</taxon>
        <taxon>Pseudomonadati</taxon>
        <taxon>Pseudomonadota</taxon>
        <taxon>Alphaproteobacteria</taxon>
        <taxon>Acetobacterales</taxon>
        <taxon>Roseomonadaceae</taxon>
        <taxon>Roseococcus</taxon>
    </lineage>
</organism>
<protein>
    <submittedName>
        <fullName evidence="1">Uncharacterized protein</fullName>
    </submittedName>
</protein>
<comment type="caution">
    <text evidence="1">The sequence shown here is derived from an EMBL/GenBank/DDBJ whole genome shotgun (WGS) entry which is preliminary data.</text>
</comment>
<evidence type="ECO:0000313" key="2">
    <source>
        <dbReference type="Proteomes" id="UP000766336"/>
    </source>
</evidence>